<evidence type="ECO:0008006" key="10">
    <source>
        <dbReference type="Google" id="ProtNLM"/>
    </source>
</evidence>
<feature type="domain" description="Bacterial repeat" evidence="7">
    <location>
        <begin position="288"/>
        <end position="357"/>
    </location>
</feature>
<feature type="domain" description="SbsA Ig-like" evidence="6">
    <location>
        <begin position="539"/>
        <end position="633"/>
    </location>
</feature>
<organism evidence="8 9">
    <name type="scientific">Coprobacter fastidiosus</name>
    <dbReference type="NCBI Taxonomy" id="1099853"/>
    <lineage>
        <taxon>Bacteria</taxon>
        <taxon>Pseudomonadati</taxon>
        <taxon>Bacteroidota</taxon>
        <taxon>Bacteroidia</taxon>
        <taxon>Bacteroidales</taxon>
        <taxon>Barnesiellaceae</taxon>
        <taxon>Coprobacter</taxon>
    </lineage>
</organism>
<dbReference type="PANTHER" id="PTHR31321:SF57">
    <property type="entry name" value="PECTINESTERASE 53-RELATED"/>
    <property type="match status" value="1"/>
</dbReference>
<evidence type="ECO:0000259" key="7">
    <source>
        <dbReference type="Pfam" id="PF18998"/>
    </source>
</evidence>
<proteinExistence type="inferred from homology"/>
<evidence type="ECO:0000259" key="6">
    <source>
        <dbReference type="Pfam" id="PF13205"/>
    </source>
</evidence>
<dbReference type="Pfam" id="PF01095">
    <property type="entry name" value="Pectinesterase"/>
    <property type="match status" value="1"/>
</dbReference>
<dbReference type="GO" id="GO:0030599">
    <property type="term" value="F:pectinesterase activity"/>
    <property type="evidence" value="ECO:0007669"/>
    <property type="project" value="InterPro"/>
</dbReference>
<dbReference type="InterPro" id="IPR000070">
    <property type="entry name" value="Pectinesterase_cat"/>
</dbReference>
<accession>A0A354M3M9</accession>
<evidence type="ECO:0000313" key="9">
    <source>
        <dbReference type="Proteomes" id="UP000262954"/>
    </source>
</evidence>
<keyword evidence="2" id="KW-0732">Signal</keyword>
<dbReference type="InterPro" id="IPR032812">
    <property type="entry name" value="SbsA_Ig"/>
</dbReference>
<dbReference type="SUPFAM" id="SSF51126">
    <property type="entry name" value="Pectin lyase-like"/>
    <property type="match status" value="1"/>
</dbReference>
<dbReference type="GO" id="GO:0009279">
    <property type="term" value="C:cell outer membrane"/>
    <property type="evidence" value="ECO:0007669"/>
    <property type="project" value="TreeGrafter"/>
</dbReference>
<name>A0A354M3M9_9BACT</name>
<keyword evidence="3" id="KW-0378">Hydrolase</keyword>
<dbReference type="Proteomes" id="UP000262954">
    <property type="component" value="Unassembled WGS sequence"/>
</dbReference>
<dbReference type="EMBL" id="DNWC01000118">
    <property type="protein sequence ID" value="HBJ09118.1"/>
    <property type="molecule type" value="Genomic_DNA"/>
</dbReference>
<feature type="domain" description="Pectinesterase catalytic" evidence="5">
    <location>
        <begin position="645"/>
        <end position="888"/>
    </location>
</feature>
<evidence type="ECO:0000256" key="4">
    <source>
        <dbReference type="ARBA" id="ARBA00023085"/>
    </source>
</evidence>
<gene>
    <name evidence="8" type="ORF">DDY73_08940</name>
</gene>
<dbReference type="InterPro" id="IPR044060">
    <property type="entry name" value="Bacterial_rp_domain"/>
</dbReference>
<dbReference type="GO" id="GO:0042545">
    <property type="term" value="P:cell wall modification"/>
    <property type="evidence" value="ECO:0007669"/>
    <property type="project" value="InterPro"/>
</dbReference>
<dbReference type="Pfam" id="PF13205">
    <property type="entry name" value="Big_5"/>
    <property type="match status" value="1"/>
</dbReference>
<dbReference type="InterPro" id="IPR011050">
    <property type="entry name" value="Pectin_lyase_fold/virulence"/>
</dbReference>
<sequence length="1139" mass="125747">MKQMMKRFGFLFLLCLSVIGSIRAEEKLLYSTTFQDWESSSASDDAVVVPAKTHFSNEDFSFSLSQVVVSPTGTDSKFTSSYVTPGYIRAEKKDNSAIEISALESVTKIEFVEAATGNDRGLGVQIKYEGQSEWETIFDTPLDGTYYYDSNNEKYKDTQGHLVSISIPEEKQKNVSIRFYNLNGSQYAFLLSLDIYGDYVSTAEQVTLSTKTNIEGAGNISVFPVSETYDINSTVKISAEAAFGYEFVNWTDDDGGAVLGSDPELELVLNTDRKITANFNKLTLYKLTVSVNGSRWGKISFSPEAEDNFYPEGTIVTLSVVDNPVTIFGGWSDGQTEKVRTVQITGNVELSANFDQKDFIVGWDFNDAASAEKRKEIPAPFYSESMNQGLLSAYEPTGASVNWLYHAAEYTPAHANARLWTTNFSSRRYFQAQFSTKGYTNIEVTSLMSGSYQVYSKQKMQYSLDNKNFKDLVTIDLSSVYGQSLWEDCIGKLPVEAEDQSMVYIRWIADETSTILGSGNDGTTLANVFVFADPKNEYDPEAPVLASSVPAEGSSSASANGALILNFNKKIKAGTGDVVLNGISLVPEYGSTSVTLPYTKLAYNTPYSVDIPAGFVTNVSGIPNEAFSVTFTTMSRPDPIAKVFDVVVAQDGSGDYTSVKEAIDAAPSDRTSPWLIYIKAGKYQGHLEIAKPYIHLIGEDAESVIISDDRVSGDNDLGKPVYSPTDGATVYVTGDNFYATGISFENEYGITAQDGPQALALCTYSDRAILNRCKLRSYQDTYLTSNKTGRRHFLNECFIEGAVDYIYGAGDVFFNKCTLYNTRKSGGYIVAPNHKKEEKWGYVFDHCVIDGNADVEGLYFGRPWHDSPKTVFLYTTCKVSVYAKGWYFTMGGIPEIWADYKTVDAYGDPVDVSLRNDYYYYYEGETIIDESTGQPKKDENGVTMKENKIEGYAKNSLTDEEAAAYTIENVMSGSDDWDPAIMTESVEAPSGLKIEGKTLSWEASKYVICYVVKKNGSTIGFVKADAAELVYEDELMQSGDEYTVQGVSEYGMLSELSEVVKADVSGIETLDLPDYIAYRNGDEIVVRNIPESATVSAYSLTGTVLAREKVSDGTFRISTVQPCIIRIVSEKKTSVFKML</sequence>
<evidence type="ECO:0000313" key="8">
    <source>
        <dbReference type="EMBL" id="HBJ09118.1"/>
    </source>
</evidence>
<feature type="domain" description="Bacterial repeat" evidence="7">
    <location>
        <begin position="210"/>
        <end position="281"/>
    </location>
</feature>
<dbReference type="PANTHER" id="PTHR31321">
    <property type="entry name" value="ACYL-COA THIOESTER HYDROLASE YBHC-RELATED"/>
    <property type="match status" value="1"/>
</dbReference>
<evidence type="ECO:0000259" key="5">
    <source>
        <dbReference type="Pfam" id="PF01095"/>
    </source>
</evidence>
<keyword evidence="4" id="KW-0063">Aspartyl esterase</keyword>
<evidence type="ECO:0000256" key="1">
    <source>
        <dbReference type="ARBA" id="ARBA00008891"/>
    </source>
</evidence>
<dbReference type="Gene3D" id="2.160.20.10">
    <property type="entry name" value="Single-stranded right-handed beta-helix, Pectin lyase-like"/>
    <property type="match status" value="1"/>
</dbReference>
<reference evidence="8 9" key="1">
    <citation type="journal article" date="2018" name="Nat. Biotechnol.">
        <title>A standardized bacterial taxonomy based on genome phylogeny substantially revises the tree of life.</title>
        <authorList>
            <person name="Parks D.H."/>
            <person name="Chuvochina M."/>
            <person name="Waite D.W."/>
            <person name="Rinke C."/>
            <person name="Skarshewski A."/>
            <person name="Chaumeil P.A."/>
            <person name="Hugenholtz P."/>
        </authorList>
    </citation>
    <scope>NUCLEOTIDE SEQUENCE [LARGE SCALE GENOMIC DNA]</scope>
    <source>
        <strain evidence="8">UBA11482</strain>
    </source>
</reference>
<comment type="similarity">
    <text evidence="1">Belongs to the pectinesterase family.</text>
</comment>
<evidence type="ECO:0000256" key="3">
    <source>
        <dbReference type="ARBA" id="ARBA00022801"/>
    </source>
</evidence>
<comment type="caution">
    <text evidence="8">The sequence shown here is derived from an EMBL/GenBank/DDBJ whole genome shotgun (WGS) entry which is preliminary data.</text>
</comment>
<dbReference type="AlphaFoldDB" id="A0A354M3M9"/>
<protein>
    <recommendedName>
        <fullName evidence="10">Pectin esterase</fullName>
    </recommendedName>
</protein>
<dbReference type="Pfam" id="PF18998">
    <property type="entry name" value="Flg_new_2"/>
    <property type="match status" value="2"/>
</dbReference>
<evidence type="ECO:0000256" key="2">
    <source>
        <dbReference type="ARBA" id="ARBA00022729"/>
    </source>
</evidence>
<dbReference type="InterPro" id="IPR012334">
    <property type="entry name" value="Pectin_lyas_fold"/>
</dbReference>